<dbReference type="PRINTS" id="PR00032">
    <property type="entry name" value="HTHARAC"/>
</dbReference>
<dbReference type="PROSITE" id="PS50110">
    <property type="entry name" value="RESPONSE_REGULATORY"/>
    <property type="match status" value="1"/>
</dbReference>
<dbReference type="SMART" id="SM00342">
    <property type="entry name" value="HTH_ARAC"/>
    <property type="match status" value="1"/>
</dbReference>
<evidence type="ECO:0000256" key="1">
    <source>
        <dbReference type="ARBA" id="ARBA00004496"/>
    </source>
</evidence>
<dbReference type="AlphaFoldDB" id="A0A8J8MN51"/>
<feature type="modified residue" description="4-aspartylphosphate" evidence="10">
    <location>
        <position position="54"/>
    </location>
</feature>
<dbReference type="PANTHER" id="PTHR42713:SF3">
    <property type="entry name" value="TRANSCRIPTIONAL REGULATORY PROTEIN HPTR"/>
    <property type="match status" value="1"/>
</dbReference>
<dbReference type="GO" id="GO:0005737">
    <property type="term" value="C:cytoplasm"/>
    <property type="evidence" value="ECO:0007669"/>
    <property type="project" value="UniProtKB-SubCell"/>
</dbReference>
<dbReference type="InterPro" id="IPR018060">
    <property type="entry name" value="HTH_AraC"/>
</dbReference>
<feature type="domain" description="Response regulatory" evidence="12">
    <location>
        <begin position="3"/>
        <end position="119"/>
    </location>
</feature>
<protein>
    <recommendedName>
        <fullName evidence="2">Stage 0 sporulation protein A homolog</fullName>
    </recommendedName>
</protein>
<dbReference type="Pfam" id="PF12833">
    <property type="entry name" value="HTH_18"/>
    <property type="match status" value="1"/>
</dbReference>
<dbReference type="InterPro" id="IPR009057">
    <property type="entry name" value="Homeodomain-like_sf"/>
</dbReference>
<evidence type="ECO:0000256" key="6">
    <source>
        <dbReference type="ARBA" id="ARBA00023015"/>
    </source>
</evidence>
<name>A0A8J8MN51_9FIRM</name>
<keyword evidence="5" id="KW-0902">Two-component regulatory system</keyword>
<organism evidence="13 14">
    <name type="scientific">Vallitalea pronyensis</name>
    <dbReference type="NCBI Taxonomy" id="1348613"/>
    <lineage>
        <taxon>Bacteria</taxon>
        <taxon>Bacillati</taxon>
        <taxon>Bacillota</taxon>
        <taxon>Clostridia</taxon>
        <taxon>Lachnospirales</taxon>
        <taxon>Vallitaleaceae</taxon>
        <taxon>Vallitalea</taxon>
    </lineage>
</organism>
<dbReference type="Gene3D" id="1.10.10.60">
    <property type="entry name" value="Homeodomain-like"/>
    <property type="match status" value="2"/>
</dbReference>
<evidence type="ECO:0000259" key="11">
    <source>
        <dbReference type="PROSITE" id="PS01124"/>
    </source>
</evidence>
<evidence type="ECO:0000256" key="4">
    <source>
        <dbReference type="ARBA" id="ARBA00022553"/>
    </source>
</evidence>
<dbReference type="GO" id="GO:0003700">
    <property type="term" value="F:DNA-binding transcription factor activity"/>
    <property type="evidence" value="ECO:0007669"/>
    <property type="project" value="InterPro"/>
</dbReference>
<dbReference type="InterPro" id="IPR020449">
    <property type="entry name" value="Tscrpt_reg_AraC-type_HTH"/>
</dbReference>
<dbReference type="InterPro" id="IPR018062">
    <property type="entry name" value="HTH_AraC-typ_CS"/>
</dbReference>
<sequence length="401" mass="46897">MYKLLIADDEPKIRRGLSKMDWNAIGVQVVGEAENGKAARQLAQEKEPDIMFVDICMPFLSGIELIRELKAILPHCMMIIISGYDEFDYAKKAVNLGVFDYVLKPVNKKELIETVTDAIKVLETNQKNNAYINWAKYQVKKNKHTIRQQLLSDWIHGRMDNQKIYSQLNVLNVDYHRIRLLLMIKPLDIQNEHTVKMEHDLLNFCIENMLQEILGTYTQALTFHTNTNVVVALLPDVQQDDLLQVEHRLKKMVSQYLGRELLMDYEEIGEDFYELPMYYQQLYERLMTHSQHTPIVLLATCYIEKKYYHQALSLVEVSKALNVSPAYLSRLIKKELGMTFKEYLTKVRITKAMDFMLNPTIKLYEIAENVGYSTQHYFSSAFKKVTGESPTAFRQRKDERM</sequence>
<dbReference type="PANTHER" id="PTHR42713">
    <property type="entry name" value="HISTIDINE KINASE-RELATED"/>
    <property type="match status" value="1"/>
</dbReference>
<evidence type="ECO:0000256" key="10">
    <source>
        <dbReference type="PROSITE-ProRule" id="PRU00169"/>
    </source>
</evidence>
<keyword evidence="3" id="KW-0963">Cytoplasm</keyword>
<evidence type="ECO:0000256" key="7">
    <source>
        <dbReference type="ARBA" id="ARBA00023125"/>
    </source>
</evidence>
<gene>
    <name evidence="13" type="ORF">HZI73_20245</name>
</gene>
<comment type="subcellular location">
    <subcellularLocation>
        <location evidence="1">Cytoplasm</location>
    </subcellularLocation>
</comment>
<dbReference type="PROSITE" id="PS00041">
    <property type="entry name" value="HTH_ARAC_FAMILY_1"/>
    <property type="match status" value="1"/>
</dbReference>
<dbReference type="InterPro" id="IPR051552">
    <property type="entry name" value="HptR"/>
</dbReference>
<evidence type="ECO:0000313" key="14">
    <source>
        <dbReference type="Proteomes" id="UP000683246"/>
    </source>
</evidence>
<proteinExistence type="predicted"/>
<keyword evidence="8" id="KW-0804">Transcription</keyword>
<dbReference type="SUPFAM" id="SSF52172">
    <property type="entry name" value="CheY-like"/>
    <property type="match status" value="1"/>
</dbReference>
<evidence type="ECO:0000259" key="12">
    <source>
        <dbReference type="PROSITE" id="PS50110"/>
    </source>
</evidence>
<feature type="domain" description="HTH araC/xylS-type" evidence="11">
    <location>
        <begin position="297"/>
        <end position="396"/>
    </location>
</feature>
<dbReference type="CDD" id="cd17536">
    <property type="entry name" value="REC_YesN-like"/>
    <property type="match status" value="1"/>
</dbReference>
<keyword evidence="7" id="KW-0238">DNA-binding</keyword>
<evidence type="ECO:0000256" key="9">
    <source>
        <dbReference type="ARBA" id="ARBA00024867"/>
    </source>
</evidence>
<evidence type="ECO:0000256" key="3">
    <source>
        <dbReference type="ARBA" id="ARBA00022490"/>
    </source>
</evidence>
<accession>A0A8J8MN51</accession>
<dbReference type="SUPFAM" id="SSF46689">
    <property type="entry name" value="Homeodomain-like"/>
    <property type="match status" value="2"/>
</dbReference>
<dbReference type="GO" id="GO:0000160">
    <property type="term" value="P:phosphorelay signal transduction system"/>
    <property type="evidence" value="ECO:0007669"/>
    <property type="project" value="UniProtKB-KW"/>
</dbReference>
<dbReference type="KEGG" id="vpy:HZI73_20245"/>
<dbReference type="InterPro" id="IPR001789">
    <property type="entry name" value="Sig_transdc_resp-reg_receiver"/>
</dbReference>
<evidence type="ECO:0000313" key="13">
    <source>
        <dbReference type="EMBL" id="QUI24487.1"/>
    </source>
</evidence>
<dbReference type="RefSeq" id="WP_212695180.1">
    <property type="nucleotide sequence ID" value="NZ_CP058649.1"/>
</dbReference>
<evidence type="ECO:0000256" key="5">
    <source>
        <dbReference type="ARBA" id="ARBA00023012"/>
    </source>
</evidence>
<dbReference type="Pfam" id="PF00072">
    <property type="entry name" value="Response_reg"/>
    <property type="match status" value="1"/>
</dbReference>
<keyword evidence="6" id="KW-0805">Transcription regulation</keyword>
<dbReference type="Gene3D" id="3.40.50.2300">
    <property type="match status" value="1"/>
</dbReference>
<dbReference type="EMBL" id="CP058649">
    <property type="protein sequence ID" value="QUI24487.1"/>
    <property type="molecule type" value="Genomic_DNA"/>
</dbReference>
<dbReference type="GO" id="GO:0043565">
    <property type="term" value="F:sequence-specific DNA binding"/>
    <property type="evidence" value="ECO:0007669"/>
    <property type="project" value="InterPro"/>
</dbReference>
<reference evidence="13" key="1">
    <citation type="submission" date="2020-07" db="EMBL/GenBank/DDBJ databases">
        <title>Vallitalea pronyensis genome.</title>
        <authorList>
            <person name="Postec A."/>
        </authorList>
    </citation>
    <scope>NUCLEOTIDE SEQUENCE</scope>
    <source>
        <strain evidence="13">FatNI3</strain>
    </source>
</reference>
<dbReference type="InterPro" id="IPR011006">
    <property type="entry name" value="CheY-like_superfamily"/>
</dbReference>
<keyword evidence="14" id="KW-1185">Reference proteome</keyword>
<dbReference type="PROSITE" id="PS01124">
    <property type="entry name" value="HTH_ARAC_FAMILY_2"/>
    <property type="match status" value="1"/>
</dbReference>
<dbReference type="SMART" id="SM00448">
    <property type="entry name" value="REC"/>
    <property type="match status" value="1"/>
</dbReference>
<comment type="function">
    <text evidence="9">May play the central regulatory role in sporulation. It may be an element of the effector pathway responsible for the activation of sporulation genes in response to nutritional stress. Spo0A may act in concert with spo0H (a sigma factor) to control the expression of some genes that are critical to the sporulation process.</text>
</comment>
<evidence type="ECO:0000256" key="2">
    <source>
        <dbReference type="ARBA" id="ARBA00018672"/>
    </source>
</evidence>
<evidence type="ECO:0000256" key="8">
    <source>
        <dbReference type="ARBA" id="ARBA00023163"/>
    </source>
</evidence>
<keyword evidence="4 10" id="KW-0597">Phosphoprotein</keyword>
<dbReference type="Proteomes" id="UP000683246">
    <property type="component" value="Chromosome"/>
</dbReference>